<dbReference type="PANTHER" id="PTHR43228:SF1">
    <property type="entry name" value="TWO-COMPONENT RESPONSE REGULATOR ARR22"/>
    <property type="match status" value="1"/>
</dbReference>
<dbReference type="InterPro" id="IPR052048">
    <property type="entry name" value="ST_Response_Regulator"/>
</dbReference>
<evidence type="ECO:0000256" key="1">
    <source>
        <dbReference type="PROSITE-ProRule" id="PRU00169"/>
    </source>
</evidence>
<name>A0A2T0WNG3_9RHOB</name>
<dbReference type="Proteomes" id="UP000238392">
    <property type="component" value="Unassembled WGS sequence"/>
</dbReference>
<feature type="modified residue" description="4-aspartylphosphate" evidence="1">
    <location>
        <position position="63"/>
    </location>
</feature>
<dbReference type="PROSITE" id="PS50110">
    <property type="entry name" value="RESPONSE_REGULATORY"/>
    <property type="match status" value="1"/>
</dbReference>
<dbReference type="SMART" id="SM00448">
    <property type="entry name" value="REC"/>
    <property type="match status" value="1"/>
</dbReference>
<dbReference type="AlphaFoldDB" id="A0A2T0WNG3"/>
<organism evidence="3 4">
    <name type="scientific">Donghicola tyrosinivorans</name>
    <dbReference type="NCBI Taxonomy" id="1652492"/>
    <lineage>
        <taxon>Bacteria</taxon>
        <taxon>Pseudomonadati</taxon>
        <taxon>Pseudomonadota</taxon>
        <taxon>Alphaproteobacteria</taxon>
        <taxon>Rhodobacterales</taxon>
        <taxon>Roseobacteraceae</taxon>
        <taxon>Donghicola</taxon>
    </lineage>
</organism>
<evidence type="ECO:0000313" key="3">
    <source>
        <dbReference type="EMBL" id="PRY88237.1"/>
    </source>
</evidence>
<feature type="domain" description="Response regulatory" evidence="2">
    <location>
        <begin position="9"/>
        <end position="133"/>
    </location>
</feature>
<evidence type="ECO:0000259" key="2">
    <source>
        <dbReference type="PROSITE" id="PS50110"/>
    </source>
</evidence>
<accession>A0A2T0WNG3</accession>
<dbReference type="OrthoDB" id="9793549at2"/>
<dbReference type="InterPro" id="IPR001789">
    <property type="entry name" value="Sig_transdc_resp-reg_receiver"/>
</dbReference>
<evidence type="ECO:0000313" key="4">
    <source>
        <dbReference type="Proteomes" id="UP000238392"/>
    </source>
</evidence>
<dbReference type="GO" id="GO:0000160">
    <property type="term" value="P:phosphorelay signal transduction system"/>
    <property type="evidence" value="ECO:0007669"/>
    <property type="project" value="InterPro"/>
</dbReference>
<sequence length="146" mass="16058">MRSDKALSSVLIIDDDEIEVMLYSRLCKRSDVVGRIDAIHDPEAALQHLLSLPKVEYDLIFVDYNMPCLDGIELLQMLQEKSDHPVSKANIVMLTSSICPADEAAARGCSLLSDFITKPLTEDMLFKLAQRYGSDVGVTAQSSPAA</sequence>
<dbReference type="Pfam" id="PF00072">
    <property type="entry name" value="Response_reg"/>
    <property type="match status" value="1"/>
</dbReference>
<keyword evidence="4" id="KW-1185">Reference proteome</keyword>
<dbReference type="PANTHER" id="PTHR43228">
    <property type="entry name" value="TWO-COMPONENT RESPONSE REGULATOR"/>
    <property type="match status" value="1"/>
</dbReference>
<proteinExistence type="predicted"/>
<dbReference type="RefSeq" id="WP_106265234.1">
    <property type="nucleotide sequence ID" value="NZ_PVTQ01000008.1"/>
</dbReference>
<protein>
    <submittedName>
        <fullName evidence="3">Response regulator receiver domain-containing protein</fullName>
    </submittedName>
</protein>
<dbReference type="InterPro" id="IPR011006">
    <property type="entry name" value="CheY-like_superfamily"/>
</dbReference>
<dbReference type="SUPFAM" id="SSF52172">
    <property type="entry name" value="CheY-like"/>
    <property type="match status" value="1"/>
</dbReference>
<dbReference type="EMBL" id="PVTQ01000008">
    <property type="protein sequence ID" value="PRY88237.1"/>
    <property type="molecule type" value="Genomic_DNA"/>
</dbReference>
<dbReference type="Gene3D" id="3.40.50.2300">
    <property type="match status" value="1"/>
</dbReference>
<gene>
    <name evidence="3" type="ORF">CLV74_10841</name>
</gene>
<keyword evidence="1" id="KW-0597">Phosphoprotein</keyword>
<reference evidence="3 4" key="1">
    <citation type="submission" date="2018-03" db="EMBL/GenBank/DDBJ databases">
        <title>Genomic Encyclopedia of Archaeal and Bacterial Type Strains, Phase II (KMG-II): from individual species to whole genera.</title>
        <authorList>
            <person name="Goeker M."/>
        </authorList>
    </citation>
    <scope>NUCLEOTIDE SEQUENCE [LARGE SCALE GENOMIC DNA]</scope>
    <source>
        <strain evidence="3 4">DSM 100212</strain>
    </source>
</reference>
<comment type="caution">
    <text evidence="3">The sequence shown here is derived from an EMBL/GenBank/DDBJ whole genome shotgun (WGS) entry which is preliminary data.</text>
</comment>